<evidence type="ECO:0000313" key="2">
    <source>
        <dbReference type="EMBL" id="AAH04792.1"/>
    </source>
</evidence>
<name>Q9BST4_HUMAN</name>
<feature type="non-terminal residue" evidence="2">
    <location>
        <position position="1"/>
    </location>
</feature>
<evidence type="ECO:0000256" key="1">
    <source>
        <dbReference type="SAM" id="MobiDB-lite"/>
    </source>
</evidence>
<organism evidence="2">
    <name type="scientific">Homo sapiens</name>
    <name type="common">Human</name>
    <dbReference type="NCBI Taxonomy" id="9606"/>
    <lineage>
        <taxon>Eukaryota</taxon>
        <taxon>Metazoa</taxon>
        <taxon>Chordata</taxon>
        <taxon>Craniata</taxon>
        <taxon>Vertebrata</taxon>
        <taxon>Euteleostomi</taxon>
        <taxon>Mammalia</taxon>
        <taxon>Eutheria</taxon>
        <taxon>Euarchontoglires</taxon>
        <taxon>Primates</taxon>
        <taxon>Haplorrhini</taxon>
        <taxon>Catarrhini</taxon>
        <taxon>Hominidae</taxon>
        <taxon>Homo</taxon>
    </lineage>
</organism>
<proteinExistence type="evidence at transcript level"/>
<sequence>ALVVLRGPLAQLRVGPHHALFAHRGLGPQNPRRQHQRQQQPQG</sequence>
<feature type="region of interest" description="Disordered" evidence="1">
    <location>
        <begin position="22"/>
        <end position="43"/>
    </location>
</feature>
<dbReference type="AlphaFoldDB" id="Q9BST4"/>
<reference evidence="2" key="1">
    <citation type="submission" date="2001-03" db="EMBL/GenBank/DDBJ databases">
        <authorList>
            <person name="Strausberg R."/>
        </authorList>
    </citation>
    <scope>NUCLEOTIDE SEQUENCE</scope>
    <source>
        <tissue evidence="2">Placenta</tissue>
    </source>
</reference>
<accession>Q9BST4</accession>
<dbReference type="EMBL" id="BC004792">
    <property type="protein sequence ID" value="AAH04792.1"/>
    <property type="molecule type" value="mRNA"/>
</dbReference>
<protein>
    <submittedName>
        <fullName evidence="2">Uncharacterized protein</fullName>
    </submittedName>
</protein>